<dbReference type="GO" id="GO:0005886">
    <property type="term" value="C:plasma membrane"/>
    <property type="evidence" value="ECO:0007669"/>
    <property type="project" value="UniProtKB-SubCell"/>
</dbReference>
<reference evidence="8 9" key="1">
    <citation type="submission" date="2020-08" db="EMBL/GenBank/DDBJ databases">
        <title>Oceanospirillum sp. nov. isolated from marine sediment.</title>
        <authorList>
            <person name="Ji X."/>
        </authorList>
    </citation>
    <scope>NUCLEOTIDE SEQUENCE [LARGE SCALE GENOMIC DNA]</scope>
    <source>
        <strain evidence="8 9">D5</strain>
    </source>
</reference>
<proteinExistence type="predicted"/>
<keyword evidence="5 6" id="KW-0472">Membrane</keyword>
<dbReference type="SUPFAM" id="SSF103473">
    <property type="entry name" value="MFS general substrate transporter"/>
    <property type="match status" value="1"/>
</dbReference>
<dbReference type="InterPro" id="IPR050189">
    <property type="entry name" value="MFS_Efflux_Transporters"/>
</dbReference>
<dbReference type="AlphaFoldDB" id="A0A839IP41"/>
<feature type="transmembrane region" description="Helical" evidence="6">
    <location>
        <begin position="140"/>
        <end position="159"/>
    </location>
</feature>
<keyword evidence="2" id="KW-1003">Cell membrane</keyword>
<comment type="subcellular location">
    <subcellularLocation>
        <location evidence="1">Cell membrane</location>
        <topology evidence="1">Multi-pass membrane protein</topology>
    </subcellularLocation>
</comment>
<evidence type="ECO:0000256" key="1">
    <source>
        <dbReference type="ARBA" id="ARBA00004651"/>
    </source>
</evidence>
<feature type="transmembrane region" description="Helical" evidence="6">
    <location>
        <begin position="219"/>
        <end position="243"/>
    </location>
</feature>
<dbReference type="PANTHER" id="PTHR43124:SF3">
    <property type="entry name" value="CHLORAMPHENICOL EFFLUX PUMP RV0191"/>
    <property type="match status" value="1"/>
</dbReference>
<dbReference type="RefSeq" id="WP_182808062.1">
    <property type="nucleotide sequence ID" value="NZ_JACJFM010000006.1"/>
</dbReference>
<feature type="transmembrane region" description="Helical" evidence="6">
    <location>
        <begin position="12"/>
        <end position="31"/>
    </location>
</feature>
<organism evidence="8 9">
    <name type="scientific">Oceanospirillum sediminis</name>
    <dbReference type="NCBI Taxonomy" id="2760088"/>
    <lineage>
        <taxon>Bacteria</taxon>
        <taxon>Pseudomonadati</taxon>
        <taxon>Pseudomonadota</taxon>
        <taxon>Gammaproteobacteria</taxon>
        <taxon>Oceanospirillales</taxon>
        <taxon>Oceanospirillaceae</taxon>
        <taxon>Oceanospirillum</taxon>
    </lineage>
</organism>
<dbReference type="PROSITE" id="PS50850">
    <property type="entry name" value="MFS"/>
    <property type="match status" value="1"/>
</dbReference>
<feature type="transmembrane region" description="Helical" evidence="6">
    <location>
        <begin position="376"/>
        <end position="396"/>
    </location>
</feature>
<keyword evidence="3 6" id="KW-0812">Transmembrane</keyword>
<feature type="transmembrane region" description="Helical" evidence="6">
    <location>
        <begin position="51"/>
        <end position="69"/>
    </location>
</feature>
<dbReference type="Gene3D" id="1.20.1250.20">
    <property type="entry name" value="MFS general substrate transporter like domains"/>
    <property type="match status" value="1"/>
</dbReference>
<gene>
    <name evidence="8" type="ORF">H4O21_06640</name>
</gene>
<dbReference type="Pfam" id="PF07690">
    <property type="entry name" value="MFS_1"/>
    <property type="match status" value="1"/>
</dbReference>
<comment type="caution">
    <text evidence="8">The sequence shown here is derived from an EMBL/GenBank/DDBJ whole genome shotgun (WGS) entry which is preliminary data.</text>
</comment>
<keyword evidence="9" id="KW-1185">Reference proteome</keyword>
<dbReference type="InterPro" id="IPR020846">
    <property type="entry name" value="MFS_dom"/>
</dbReference>
<dbReference type="GO" id="GO:0022857">
    <property type="term" value="F:transmembrane transporter activity"/>
    <property type="evidence" value="ECO:0007669"/>
    <property type="project" value="InterPro"/>
</dbReference>
<evidence type="ECO:0000256" key="4">
    <source>
        <dbReference type="ARBA" id="ARBA00022989"/>
    </source>
</evidence>
<evidence type="ECO:0000256" key="5">
    <source>
        <dbReference type="ARBA" id="ARBA00023136"/>
    </source>
</evidence>
<feature type="transmembrane region" description="Helical" evidence="6">
    <location>
        <begin position="171"/>
        <end position="189"/>
    </location>
</feature>
<evidence type="ECO:0000256" key="6">
    <source>
        <dbReference type="SAM" id="Phobius"/>
    </source>
</evidence>
<dbReference type="InterPro" id="IPR036259">
    <property type="entry name" value="MFS_trans_sf"/>
</dbReference>
<keyword evidence="4 6" id="KW-1133">Transmembrane helix</keyword>
<feature type="transmembrane region" description="Helical" evidence="6">
    <location>
        <begin position="106"/>
        <end position="128"/>
    </location>
</feature>
<feature type="transmembrane region" description="Helical" evidence="6">
    <location>
        <begin position="81"/>
        <end position="100"/>
    </location>
</feature>
<name>A0A839IP41_9GAMM</name>
<sequence>MTSSVSDELPGEWRVVILVTLMQFINIIDFMMVMPLGPDFAQALDIPMSELGLIGGSYTFAAAASGFFLSKYLDRFDRRSVAIVAMAGLSLSTFAATLATDQLTLLMARVCAGFFGGPAAAIGMAMIIDVVPEQRRGRAMAIAMGSFSVAAIAGIPFGMELAAWSGWQAPFKAIALASLGLLIALWFLLPVMNSHKNRHKGSPATGIIPLLKAPLTRMALILVVVSMFGNFLLIPNLSAYVQFNLGFPRERVGELYMLGGVVSLVGMQLTGYLSDKFGSVLTGTLTCSGLALVLWSGFLNTPELAMVPWVFAGFMLFSSARRVAQNALTSQTPEPHERAAYASAQSAFQHVATGVAATGSSWFLTADDQGVLDGMTALSVVTLLFVLAQPVIMLILKKRLHLKR</sequence>
<evidence type="ECO:0000313" key="8">
    <source>
        <dbReference type="EMBL" id="MBB1486282.1"/>
    </source>
</evidence>
<feature type="transmembrane region" description="Helical" evidence="6">
    <location>
        <begin position="280"/>
        <end position="298"/>
    </location>
</feature>
<dbReference type="InterPro" id="IPR011701">
    <property type="entry name" value="MFS"/>
</dbReference>
<evidence type="ECO:0000256" key="3">
    <source>
        <dbReference type="ARBA" id="ARBA00022692"/>
    </source>
</evidence>
<evidence type="ECO:0000259" key="7">
    <source>
        <dbReference type="PROSITE" id="PS50850"/>
    </source>
</evidence>
<dbReference type="CDD" id="cd17324">
    <property type="entry name" value="MFS_NepI_like"/>
    <property type="match status" value="1"/>
</dbReference>
<dbReference type="PANTHER" id="PTHR43124">
    <property type="entry name" value="PURINE EFFLUX PUMP PBUE"/>
    <property type="match status" value="1"/>
</dbReference>
<feature type="domain" description="Major facilitator superfamily (MFS) profile" evidence="7">
    <location>
        <begin position="15"/>
        <end position="400"/>
    </location>
</feature>
<evidence type="ECO:0000256" key="2">
    <source>
        <dbReference type="ARBA" id="ARBA00022475"/>
    </source>
</evidence>
<evidence type="ECO:0000313" key="9">
    <source>
        <dbReference type="Proteomes" id="UP000565262"/>
    </source>
</evidence>
<accession>A0A839IP41</accession>
<dbReference type="EMBL" id="JACJFM010000006">
    <property type="protein sequence ID" value="MBB1486282.1"/>
    <property type="molecule type" value="Genomic_DNA"/>
</dbReference>
<protein>
    <submittedName>
        <fullName evidence="8">MFS transporter</fullName>
    </submittedName>
</protein>
<dbReference type="Proteomes" id="UP000565262">
    <property type="component" value="Unassembled WGS sequence"/>
</dbReference>
<feature type="transmembrane region" description="Helical" evidence="6">
    <location>
        <begin position="255"/>
        <end position="273"/>
    </location>
</feature>